<dbReference type="Proteomes" id="UP000290624">
    <property type="component" value="Unassembled WGS sequence"/>
</dbReference>
<dbReference type="GO" id="GO:0008757">
    <property type="term" value="F:S-adenosylmethionine-dependent methyltransferase activity"/>
    <property type="evidence" value="ECO:0007669"/>
    <property type="project" value="TreeGrafter"/>
</dbReference>
<protein>
    <submittedName>
        <fullName evidence="4">Methyltransferase</fullName>
    </submittedName>
</protein>
<evidence type="ECO:0000313" key="5">
    <source>
        <dbReference type="Proteomes" id="UP000290624"/>
    </source>
</evidence>
<name>A0A4Q2EFX2_9ACTN</name>
<dbReference type="AlphaFoldDB" id="A0A4Q2EFX2"/>
<dbReference type="SUPFAM" id="SSF53335">
    <property type="entry name" value="S-adenosyl-L-methionine-dependent methyltransferases"/>
    <property type="match status" value="1"/>
</dbReference>
<organism evidence="4 5">
    <name type="scientific">Propioniciclava flava</name>
    <dbReference type="NCBI Taxonomy" id="2072026"/>
    <lineage>
        <taxon>Bacteria</taxon>
        <taxon>Bacillati</taxon>
        <taxon>Actinomycetota</taxon>
        <taxon>Actinomycetes</taxon>
        <taxon>Propionibacteriales</taxon>
        <taxon>Propionibacteriaceae</taxon>
        <taxon>Propioniciclava</taxon>
    </lineage>
</organism>
<dbReference type="OrthoDB" id="4774874at2"/>
<dbReference type="InterPro" id="IPR029063">
    <property type="entry name" value="SAM-dependent_MTases_sf"/>
</dbReference>
<dbReference type="GO" id="GO:0032259">
    <property type="term" value="P:methylation"/>
    <property type="evidence" value="ECO:0007669"/>
    <property type="project" value="UniProtKB-KW"/>
</dbReference>
<evidence type="ECO:0000313" key="4">
    <source>
        <dbReference type="EMBL" id="RXW32460.1"/>
    </source>
</evidence>
<dbReference type="Gene3D" id="3.40.50.150">
    <property type="entry name" value="Vaccinia Virus protein VP39"/>
    <property type="match status" value="1"/>
</dbReference>
<keyword evidence="3" id="KW-0949">S-adenosyl-L-methionine</keyword>
<sequence length="215" mass="21950">MNAASTPSIPHTAASAYAEAFVPESADAAAARAAAQSLGIGAVSPGTSTLLTFLARSLDARTVVEVGTGAGVASLALLLGMAEGTLTSIDTEPEHQATARRILVEAGIPSRRARLIAGPALQVLPKLSDGAYDLVFVDADPLEAVEYVEEALRLLRSGGLLVIYHALSGGRVADTGNEDDDTVIMREALAAVADAEDLSPVLLPVGDGVLVARRA</sequence>
<proteinExistence type="predicted"/>
<dbReference type="EMBL" id="PPCV01000004">
    <property type="protein sequence ID" value="RXW32460.1"/>
    <property type="molecule type" value="Genomic_DNA"/>
</dbReference>
<gene>
    <name evidence="4" type="ORF">C1706_06810</name>
</gene>
<keyword evidence="5" id="KW-1185">Reference proteome</keyword>
<dbReference type="InterPro" id="IPR002935">
    <property type="entry name" value="SAM_O-MeTrfase"/>
</dbReference>
<keyword evidence="1 4" id="KW-0489">Methyltransferase</keyword>
<reference evidence="4 5" key="1">
    <citation type="submission" date="2018-01" db="EMBL/GenBank/DDBJ databases">
        <title>Lactibacter flavus gen. nov., sp. nov., a novel bacterium of the family Propionibacteriaceae isolated from raw milk and dairy products.</title>
        <authorList>
            <person name="Wenning M."/>
            <person name="Breitenwieser F."/>
            <person name="Huptas C."/>
            <person name="von Neubeck M."/>
            <person name="Busse H.-J."/>
            <person name="Scherer S."/>
        </authorList>
    </citation>
    <scope>NUCLEOTIDE SEQUENCE [LARGE SCALE GENOMIC DNA]</scope>
    <source>
        <strain evidence="4 5">VG341</strain>
    </source>
</reference>
<dbReference type="InterPro" id="IPR050362">
    <property type="entry name" value="Cation-dep_OMT"/>
</dbReference>
<dbReference type="RefSeq" id="WP_129458478.1">
    <property type="nucleotide sequence ID" value="NZ_PPCV01000004.1"/>
</dbReference>
<dbReference type="PROSITE" id="PS51682">
    <property type="entry name" value="SAM_OMT_I"/>
    <property type="match status" value="1"/>
</dbReference>
<evidence type="ECO:0000256" key="3">
    <source>
        <dbReference type="ARBA" id="ARBA00022691"/>
    </source>
</evidence>
<evidence type="ECO:0000256" key="2">
    <source>
        <dbReference type="ARBA" id="ARBA00022679"/>
    </source>
</evidence>
<dbReference type="PANTHER" id="PTHR10509">
    <property type="entry name" value="O-METHYLTRANSFERASE-RELATED"/>
    <property type="match status" value="1"/>
</dbReference>
<dbReference type="GO" id="GO:0008171">
    <property type="term" value="F:O-methyltransferase activity"/>
    <property type="evidence" value="ECO:0007669"/>
    <property type="project" value="InterPro"/>
</dbReference>
<keyword evidence="2 4" id="KW-0808">Transferase</keyword>
<dbReference type="Pfam" id="PF01596">
    <property type="entry name" value="Methyltransf_3"/>
    <property type="match status" value="1"/>
</dbReference>
<comment type="caution">
    <text evidence="4">The sequence shown here is derived from an EMBL/GenBank/DDBJ whole genome shotgun (WGS) entry which is preliminary data.</text>
</comment>
<evidence type="ECO:0000256" key="1">
    <source>
        <dbReference type="ARBA" id="ARBA00022603"/>
    </source>
</evidence>
<accession>A0A4Q2EFX2</accession>
<dbReference type="PANTHER" id="PTHR10509:SF85">
    <property type="entry name" value="O-METHYLTRANSFERASE RV1220C-RELATED"/>
    <property type="match status" value="1"/>
</dbReference>